<evidence type="ECO:0000256" key="4">
    <source>
        <dbReference type="ARBA" id="ARBA00023098"/>
    </source>
</evidence>
<evidence type="ECO:0000256" key="1">
    <source>
        <dbReference type="ARBA" id="ARBA00008780"/>
    </source>
</evidence>
<keyword evidence="8" id="KW-0812">Transmembrane</keyword>
<proteinExistence type="inferred from homology"/>
<feature type="region of interest" description="Disordered" evidence="7">
    <location>
        <begin position="627"/>
        <end position="722"/>
    </location>
</feature>
<dbReference type="Pfam" id="PF01735">
    <property type="entry name" value="PLA2_B"/>
    <property type="match status" value="2"/>
</dbReference>
<dbReference type="PROSITE" id="PS51210">
    <property type="entry name" value="PLA2C"/>
    <property type="match status" value="1"/>
</dbReference>
<dbReference type="SUPFAM" id="SSF52151">
    <property type="entry name" value="FabD/lysophospholipase-like"/>
    <property type="match status" value="1"/>
</dbReference>
<evidence type="ECO:0000259" key="9">
    <source>
        <dbReference type="PROSITE" id="PS51210"/>
    </source>
</evidence>
<evidence type="ECO:0000256" key="5">
    <source>
        <dbReference type="PROSITE-ProRule" id="PRU00555"/>
    </source>
</evidence>
<keyword evidence="8" id="KW-1133">Transmembrane helix</keyword>
<evidence type="ECO:0000256" key="2">
    <source>
        <dbReference type="ARBA" id="ARBA00022801"/>
    </source>
</evidence>
<gene>
    <name evidence="10" type="ORF">CALVIDRAFT_548818</name>
</gene>
<dbReference type="OrthoDB" id="4084751at2759"/>
<comment type="catalytic activity">
    <reaction evidence="6">
        <text>a 1-acyl-sn-glycero-3-phosphocholine + H2O = sn-glycerol 3-phosphocholine + a fatty acid + H(+)</text>
        <dbReference type="Rhea" id="RHEA:15177"/>
        <dbReference type="ChEBI" id="CHEBI:15377"/>
        <dbReference type="ChEBI" id="CHEBI:15378"/>
        <dbReference type="ChEBI" id="CHEBI:16870"/>
        <dbReference type="ChEBI" id="CHEBI:28868"/>
        <dbReference type="ChEBI" id="CHEBI:58168"/>
        <dbReference type="EC" id="3.1.1.5"/>
    </reaction>
</comment>
<dbReference type="EMBL" id="KV417274">
    <property type="protein sequence ID" value="KZO98758.1"/>
    <property type="molecule type" value="Genomic_DNA"/>
</dbReference>
<evidence type="ECO:0000256" key="6">
    <source>
        <dbReference type="RuleBase" id="RU362103"/>
    </source>
</evidence>
<evidence type="ECO:0000313" key="11">
    <source>
        <dbReference type="Proteomes" id="UP000076738"/>
    </source>
</evidence>
<dbReference type="InterPro" id="IPR002642">
    <property type="entry name" value="LysoPLipase_cat_dom"/>
</dbReference>
<sequence>MRPSGAAPRAFRIRHPGVDFPKRHAWNWAWKAHLARRRFANALLFSAVGVSALAVVGYQVGNREEVGHGRSDMRMGFSSDKSQQEEQKAGFWDGLMKKNEKEKKPAVHEPHPDVVVSEEARKDNTTFVSSGLSFLRSSLPIDTITSVTSSWTWPSSLTNLQSRVSALMLEYSLGPGSLYDEVVNAPPDLSVNPECEWDATVRLGNELCLPERAYLRQRKRRMRAAFARLMGVQEWEVHEDDIPIVALACSGGGFRAMFNTAGSLLAAQKTGLLDVTTYLSGISGSCWAIATLYSGVVGDAPAMERLIDHLEDRIQTSYLQMDTLDLLTTPPTNKYLLSGLMRKASAPGAEVSLVDIYGTLISSRLFVPSDKETPVDPRFLSLHRFRRLLDSAASLPLPILCAVMHDIPPAAEKPLKEVKKDKQAAVDEEMESRLEKAEGAIESLSSWLWFEWSPYEVGCDELGAWIPSWSLGRRFDQGKSLERRPELSLTILSGIVSSAFCATLQDYFKEIQPILRTLPGSLYEWLSDVVSERKEDMAATHAVMPTELPNFVRNLDGLRQGSPMDITKRETLGLMDAGALINVPYYPLLRRNVDCIIALDASVDSQDLHFQRTEEYALRHGLKTWPKGASWPTAVMDPNEDGTAMTAKPDSGPAPEDAASPEAAAGRRLAERQESELAGQAAQQEEAGSRDIPSRPSRAENEASSLSTPAMEAPDMSKSAIPRPITGCTVWIGSTGDDDTSSRVDEINEESLANKDGIGVVYIPQLANERVLPGFNPFSVSTFRFELSKEESEKVVKLGEANFEEGSEKIVNLLRIMWHRKRKARLRRILLHRLSKPLPHTTQWD</sequence>
<evidence type="ECO:0000256" key="7">
    <source>
        <dbReference type="SAM" id="MobiDB-lite"/>
    </source>
</evidence>
<accession>A0A167PG45</accession>
<evidence type="ECO:0000256" key="8">
    <source>
        <dbReference type="SAM" id="Phobius"/>
    </source>
</evidence>
<protein>
    <recommendedName>
        <fullName evidence="6">Lysophospholipase</fullName>
        <ecNumber evidence="6">3.1.1.5</ecNumber>
    </recommendedName>
</protein>
<evidence type="ECO:0000313" key="10">
    <source>
        <dbReference type="EMBL" id="KZO98758.1"/>
    </source>
</evidence>
<dbReference type="InterPro" id="IPR016035">
    <property type="entry name" value="Acyl_Trfase/lysoPLipase"/>
</dbReference>
<dbReference type="PANTHER" id="PTHR10728">
    <property type="entry name" value="CYTOSOLIC PHOSPHOLIPASE A2"/>
    <property type="match status" value="1"/>
</dbReference>
<feature type="domain" description="PLA2c" evidence="9">
    <location>
        <begin position="194"/>
        <end position="845"/>
    </location>
</feature>
<reference evidence="10 11" key="1">
    <citation type="journal article" date="2016" name="Mol. Biol. Evol.">
        <title>Comparative Genomics of Early-Diverging Mushroom-Forming Fungi Provides Insights into the Origins of Lignocellulose Decay Capabilities.</title>
        <authorList>
            <person name="Nagy L.G."/>
            <person name="Riley R."/>
            <person name="Tritt A."/>
            <person name="Adam C."/>
            <person name="Daum C."/>
            <person name="Floudas D."/>
            <person name="Sun H."/>
            <person name="Yadav J.S."/>
            <person name="Pangilinan J."/>
            <person name="Larsson K.H."/>
            <person name="Matsuura K."/>
            <person name="Barry K."/>
            <person name="Labutti K."/>
            <person name="Kuo R."/>
            <person name="Ohm R.A."/>
            <person name="Bhattacharya S.S."/>
            <person name="Shirouzu T."/>
            <person name="Yoshinaga Y."/>
            <person name="Martin F.M."/>
            <person name="Grigoriev I.V."/>
            <person name="Hibbett D.S."/>
        </authorList>
    </citation>
    <scope>NUCLEOTIDE SEQUENCE [LARGE SCALE GENOMIC DNA]</scope>
    <source>
        <strain evidence="10 11">TUFC12733</strain>
    </source>
</reference>
<dbReference type="AlphaFoldDB" id="A0A167PG45"/>
<dbReference type="SMART" id="SM00022">
    <property type="entry name" value="PLAc"/>
    <property type="match status" value="1"/>
</dbReference>
<feature type="compositionally biased region" description="Low complexity" evidence="7">
    <location>
        <begin position="649"/>
        <end position="666"/>
    </location>
</feature>
<comment type="similarity">
    <text evidence="1 6">Belongs to the lysophospholipase family.</text>
</comment>
<dbReference type="GO" id="GO:0046475">
    <property type="term" value="P:glycerophospholipid catabolic process"/>
    <property type="evidence" value="ECO:0007669"/>
    <property type="project" value="TreeGrafter"/>
</dbReference>
<keyword evidence="3 5" id="KW-0442">Lipid degradation</keyword>
<dbReference type="STRING" id="1330018.A0A167PG45"/>
<evidence type="ECO:0000256" key="3">
    <source>
        <dbReference type="ARBA" id="ARBA00022963"/>
    </source>
</evidence>
<dbReference type="GO" id="GO:0004622">
    <property type="term" value="F:phosphatidylcholine lysophospholipase activity"/>
    <property type="evidence" value="ECO:0007669"/>
    <property type="project" value="UniProtKB-EC"/>
</dbReference>
<keyword evidence="2 5" id="KW-0378">Hydrolase</keyword>
<keyword evidence="8" id="KW-0472">Membrane</keyword>
<dbReference type="GO" id="GO:0005829">
    <property type="term" value="C:cytosol"/>
    <property type="evidence" value="ECO:0007669"/>
    <property type="project" value="TreeGrafter"/>
</dbReference>
<dbReference type="Proteomes" id="UP000076738">
    <property type="component" value="Unassembled WGS sequence"/>
</dbReference>
<dbReference type="Gene3D" id="3.40.1090.10">
    <property type="entry name" value="Cytosolic phospholipase A2 catalytic domain"/>
    <property type="match status" value="1"/>
</dbReference>
<dbReference type="PANTHER" id="PTHR10728:SF40">
    <property type="entry name" value="PATATIN FAMILY PROTEIN"/>
    <property type="match status" value="1"/>
</dbReference>
<dbReference type="GO" id="GO:0004623">
    <property type="term" value="F:phospholipase A2 activity"/>
    <property type="evidence" value="ECO:0007669"/>
    <property type="project" value="TreeGrafter"/>
</dbReference>
<organism evidence="10 11">
    <name type="scientific">Calocera viscosa (strain TUFC12733)</name>
    <dbReference type="NCBI Taxonomy" id="1330018"/>
    <lineage>
        <taxon>Eukaryota</taxon>
        <taxon>Fungi</taxon>
        <taxon>Dikarya</taxon>
        <taxon>Basidiomycota</taxon>
        <taxon>Agaricomycotina</taxon>
        <taxon>Dacrymycetes</taxon>
        <taxon>Dacrymycetales</taxon>
        <taxon>Dacrymycetaceae</taxon>
        <taxon>Calocera</taxon>
    </lineage>
</organism>
<dbReference type="EC" id="3.1.1.5" evidence="6"/>
<feature type="transmembrane region" description="Helical" evidence="8">
    <location>
        <begin position="39"/>
        <end position="60"/>
    </location>
</feature>
<feature type="compositionally biased region" description="Basic and acidic residues" evidence="7">
    <location>
        <begin position="687"/>
        <end position="701"/>
    </location>
</feature>
<keyword evidence="11" id="KW-1185">Reference proteome</keyword>
<keyword evidence="4 5" id="KW-0443">Lipid metabolism</keyword>
<name>A0A167PG45_CALVF</name>
<feature type="compositionally biased region" description="Low complexity" evidence="7">
    <location>
        <begin position="676"/>
        <end position="686"/>
    </location>
</feature>